<reference evidence="1 2" key="1">
    <citation type="journal article" date="2016" name="Nat. Commun.">
        <title>Thousands of microbial genomes shed light on interconnected biogeochemical processes in an aquifer system.</title>
        <authorList>
            <person name="Anantharaman K."/>
            <person name="Brown C.T."/>
            <person name="Hug L.A."/>
            <person name="Sharon I."/>
            <person name="Castelle C.J."/>
            <person name="Probst A.J."/>
            <person name="Thomas B.C."/>
            <person name="Singh A."/>
            <person name="Wilkins M.J."/>
            <person name="Karaoz U."/>
            <person name="Brodie E.L."/>
            <person name="Williams K.H."/>
            <person name="Hubbard S.S."/>
            <person name="Banfield J.F."/>
        </authorList>
    </citation>
    <scope>NUCLEOTIDE SEQUENCE [LARGE SCALE GENOMIC DNA]</scope>
</reference>
<dbReference type="AlphaFoldDB" id="A0A1F4S7N0"/>
<proteinExistence type="predicted"/>
<evidence type="ECO:0000313" key="1">
    <source>
        <dbReference type="EMBL" id="OGC16411.1"/>
    </source>
</evidence>
<evidence type="ECO:0000313" key="2">
    <source>
        <dbReference type="Proteomes" id="UP000177905"/>
    </source>
</evidence>
<comment type="caution">
    <text evidence="1">The sequence shown here is derived from an EMBL/GenBank/DDBJ whole genome shotgun (WGS) entry which is preliminary data.</text>
</comment>
<name>A0A1F4S7N0_UNCSA</name>
<accession>A0A1F4S7N0</accession>
<gene>
    <name evidence="1" type="ORF">A2290_02160</name>
</gene>
<sequence length="820" mass="92420">MVGINRDTFVKPRTAIDSLTSFFKPEKTTPLDRRRLLFGMAGIGATLATITTVVDTAQPKKTTEITSDLYRPADDTRAALETFYAAMQIVSGKAGELFNRHNSLFTRTVRVEWKTDHQESYQDCSRDSNGNSTCVTKYRTVTRHHDREETINIDQDMRNINAEYLGDINTYYGKALGSVGHFRDNNLKLLEGELGSVDWLKENSDEFAANFTFHWTEGNVSTGWQTAIATAIGLPATALFLFYGNLVDMINGHRNSHFTTRYRLNDYLREKSAREDRDEMKLTRRSLLQVIGGAGAATLAFGGKERYEKRSEEIRAEGEKGIRNFIIRGNKLDEALLFLNFFNNNPEDIIKELETYAYNLRLLTFEEIDLSVRNGLIRLDEEERKIRHSADFGAYSIRTTRKDDNYNPEDIRNYLSLAHSVADEIDSVLDGLKTFFKEGVPKSLLPAMRACYITDGVNSVVSHEHSRHMWGLAGDLGILYGSALVLLLASEINGAHHKAAYNLVQGMFDFVDRRKLSAFEIVSHLKGSLSYEEKNAVFGDEEIVQAVKGNIAALKKFGGAYTETGVVFAPVRDYLGRFERKARDDLNRQIEGLSEEAIIDLYIEKALVFFARKQLSPKGLMQAMKEGKSKGGPVSKPNIDELKGKVAEFIKEGEQYFIFDLIDAGLIDDNEPEEDWLTTESSDLRNNINYWADRILGYFTSSQSMQAALGILPLNWSLMSKEGAQTLSREEVLTAFVEVVRGEINSTKEKSKIKKEIEAALTGDSVHRDRPARSISDEEIANRVLLRKLKETAEAHKGFDVLSENEPRLKAALAEAVQNI</sequence>
<organism evidence="1 2">
    <name type="scientific">candidate division WOR-1 bacterium RIFOXYB2_FULL_36_35</name>
    <dbReference type="NCBI Taxonomy" id="1802578"/>
    <lineage>
        <taxon>Bacteria</taxon>
        <taxon>Bacillati</taxon>
        <taxon>Saganbacteria</taxon>
    </lineage>
</organism>
<dbReference type="EMBL" id="MEUA01000009">
    <property type="protein sequence ID" value="OGC16411.1"/>
    <property type="molecule type" value="Genomic_DNA"/>
</dbReference>
<dbReference type="Proteomes" id="UP000177905">
    <property type="component" value="Unassembled WGS sequence"/>
</dbReference>
<protein>
    <submittedName>
        <fullName evidence="1">Uncharacterized protein</fullName>
    </submittedName>
</protein>